<dbReference type="InterPro" id="IPR032675">
    <property type="entry name" value="LRR_dom_sf"/>
</dbReference>
<reference evidence="1" key="1">
    <citation type="submission" date="2023-03" db="UniProtKB">
        <authorList>
            <consortium name="EnsemblPlants"/>
        </authorList>
    </citation>
    <scope>IDENTIFICATION</scope>
</reference>
<dbReference type="Gramene" id="MELO3C005453.2.1">
    <property type="protein sequence ID" value="MELO3C005453.2.1"/>
    <property type="gene ID" value="MELO3C005453.2"/>
</dbReference>
<name>A0A9I9CLJ3_CUCME</name>
<dbReference type="Gene3D" id="3.80.10.10">
    <property type="entry name" value="Ribonuclease Inhibitor"/>
    <property type="match status" value="1"/>
</dbReference>
<protein>
    <submittedName>
        <fullName evidence="1">Uncharacterized protein</fullName>
    </submittedName>
</protein>
<accession>A0A9I9CLJ3</accession>
<dbReference type="EnsemblPlants" id="MELO3C005453.2.1">
    <property type="protein sequence ID" value="MELO3C005453.2.1"/>
    <property type="gene ID" value="MELO3C005453.2"/>
</dbReference>
<dbReference type="AlphaFoldDB" id="A0A9I9CLJ3"/>
<proteinExistence type="predicted"/>
<evidence type="ECO:0000313" key="1">
    <source>
        <dbReference type="EnsemblPlants" id="MELO3C005453.2.1"/>
    </source>
</evidence>
<organism evidence="1">
    <name type="scientific">Cucumis melo</name>
    <name type="common">Muskmelon</name>
    <dbReference type="NCBI Taxonomy" id="3656"/>
    <lineage>
        <taxon>Eukaryota</taxon>
        <taxon>Viridiplantae</taxon>
        <taxon>Streptophyta</taxon>
        <taxon>Embryophyta</taxon>
        <taxon>Tracheophyta</taxon>
        <taxon>Spermatophyta</taxon>
        <taxon>Magnoliopsida</taxon>
        <taxon>eudicotyledons</taxon>
        <taxon>Gunneridae</taxon>
        <taxon>Pentapetalae</taxon>
        <taxon>rosids</taxon>
        <taxon>fabids</taxon>
        <taxon>Cucurbitales</taxon>
        <taxon>Cucurbitaceae</taxon>
        <taxon>Benincaseae</taxon>
        <taxon>Cucumis</taxon>
    </lineage>
</organism>
<sequence length="73" mass="8750">MEWSRLLKLEWSWMQSNCWTCYEEQSSTRLSGNIPREGHLSTFNEASSFDNNPYLCREPLPIKCVTENPWKRH</sequence>